<gene>
    <name evidence="3" type="ORF">Pan189_33450</name>
</gene>
<protein>
    <recommendedName>
        <fullName evidence="5">Secreted protein</fullName>
    </recommendedName>
</protein>
<sequence precursor="true">MRSTCAIAKLVVVGTCCLLVGCATGGHIKCDADCSPSLTNEIAAPYAPRLDSTPESNAMPPGYLTPSDDDLSAPPTEVSEPVVDEPAPSSVEPPRKFEDPFGPEQLVPPAPEIPST</sequence>
<dbReference type="AlphaFoldDB" id="A0A517R4Y4"/>
<name>A0A517R4Y4_9PLAN</name>
<feature type="signal peptide" evidence="2">
    <location>
        <begin position="1"/>
        <end position="25"/>
    </location>
</feature>
<evidence type="ECO:0000313" key="3">
    <source>
        <dbReference type="EMBL" id="QDT38945.1"/>
    </source>
</evidence>
<feature type="region of interest" description="Disordered" evidence="1">
    <location>
        <begin position="45"/>
        <end position="116"/>
    </location>
</feature>
<evidence type="ECO:0000256" key="2">
    <source>
        <dbReference type="SAM" id="SignalP"/>
    </source>
</evidence>
<evidence type="ECO:0008006" key="5">
    <source>
        <dbReference type="Google" id="ProtNLM"/>
    </source>
</evidence>
<dbReference type="EMBL" id="CP036268">
    <property type="protein sequence ID" value="QDT38945.1"/>
    <property type="molecule type" value="Genomic_DNA"/>
</dbReference>
<dbReference type="KEGG" id="svp:Pan189_33450"/>
<proteinExistence type="predicted"/>
<feature type="compositionally biased region" description="Pro residues" evidence="1">
    <location>
        <begin position="106"/>
        <end position="116"/>
    </location>
</feature>
<accession>A0A517R4Y4</accession>
<evidence type="ECO:0000313" key="4">
    <source>
        <dbReference type="Proteomes" id="UP000317318"/>
    </source>
</evidence>
<feature type="chain" id="PRO_5021982159" description="Secreted protein" evidence="2">
    <location>
        <begin position="26"/>
        <end position="116"/>
    </location>
</feature>
<keyword evidence="2" id="KW-0732">Signal</keyword>
<dbReference type="PROSITE" id="PS51257">
    <property type="entry name" value="PROKAR_LIPOPROTEIN"/>
    <property type="match status" value="1"/>
</dbReference>
<reference evidence="3 4" key="1">
    <citation type="submission" date="2019-02" db="EMBL/GenBank/DDBJ databases">
        <title>Deep-cultivation of Planctomycetes and their phenomic and genomic characterization uncovers novel biology.</title>
        <authorList>
            <person name="Wiegand S."/>
            <person name="Jogler M."/>
            <person name="Boedeker C."/>
            <person name="Pinto D."/>
            <person name="Vollmers J."/>
            <person name="Rivas-Marin E."/>
            <person name="Kohn T."/>
            <person name="Peeters S.H."/>
            <person name="Heuer A."/>
            <person name="Rast P."/>
            <person name="Oberbeckmann S."/>
            <person name="Bunk B."/>
            <person name="Jeske O."/>
            <person name="Meyerdierks A."/>
            <person name="Storesund J.E."/>
            <person name="Kallscheuer N."/>
            <person name="Luecker S."/>
            <person name="Lage O.M."/>
            <person name="Pohl T."/>
            <person name="Merkel B.J."/>
            <person name="Hornburger P."/>
            <person name="Mueller R.-W."/>
            <person name="Bruemmer F."/>
            <person name="Labrenz M."/>
            <person name="Spormann A.M."/>
            <person name="Op den Camp H."/>
            <person name="Overmann J."/>
            <person name="Amann R."/>
            <person name="Jetten M.S.M."/>
            <person name="Mascher T."/>
            <person name="Medema M.H."/>
            <person name="Devos D.P."/>
            <person name="Kaster A.-K."/>
            <person name="Ovreas L."/>
            <person name="Rohde M."/>
            <person name="Galperin M.Y."/>
            <person name="Jogler C."/>
        </authorList>
    </citation>
    <scope>NUCLEOTIDE SEQUENCE [LARGE SCALE GENOMIC DNA]</scope>
    <source>
        <strain evidence="3 4">Pan189</strain>
    </source>
</reference>
<evidence type="ECO:0000256" key="1">
    <source>
        <dbReference type="SAM" id="MobiDB-lite"/>
    </source>
</evidence>
<organism evidence="3 4">
    <name type="scientific">Stratiformator vulcanicus</name>
    <dbReference type="NCBI Taxonomy" id="2527980"/>
    <lineage>
        <taxon>Bacteria</taxon>
        <taxon>Pseudomonadati</taxon>
        <taxon>Planctomycetota</taxon>
        <taxon>Planctomycetia</taxon>
        <taxon>Planctomycetales</taxon>
        <taxon>Planctomycetaceae</taxon>
        <taxon>Stratiformator</taxon>
    </lineage>
</organism>
<dbReference type="Proteomes" id="UP000317318">
    <property type="component" value="Chromosome"/>
</dbReference>
<keyword evidence="4" id="KW-1185">Reference proteome</keyword>